<dbReference type="PANTHER" id="PTHR13045">
    <property type="entry name" value="5'-NUCLEOTIDASE"/>
    <property type="match status" value="1"/>
</dbReference>
<evidence type="ECO:0000256" key="4">
    <source>
        <dbReference type="ARBA" id="ARBA00022723"/>
    </source>
</evidence>
<proteinExistence type="inferred from homology"/>
<gene>
    <name evidence="9" type="ORF">DSTB1V02_LOCUS6672</name>
</gene>
<organism evidence="9">
    <name type="scientific">Darwinula stevensoni</name>
    <dbReference type="NCBI Taxonomy" id="69355"/>
    <lineage>
        <taxon>Eukaryota</taxon>
        <taxon>Metazoa</taxon>
        <taxon>Ecdysozoa</taxon>
        <taxon>Arthropoda</taxon>
        <taxon>Crustacea</taxon>
        <taxon>Oligostraca</taxon>
        <taxon>Ostracoda</taxon>
        <taxon>Podocopa</taxon>
        <taxon>Podocopida</taxon>
        <taxon>Darwinulocopina</taxon>
        <taxon>Darwinuloidea</taxon>
        <taxon>Darwinulidae</taxon>
        <taxon>Darwinula</taxon>
    </lineage>
</organism>
<keyword evidence="7" id="KW-0460">Magnesium</keyword>
<keyword evidence="4" id="KW-0479">Metal-binding</keyword>
<dbReference type="Pfam" id="PF05822">
    <property type="entry name" value="UMPH-1"/>
    <property type="match status" value="1"/>
</dbReference>
<comment type="similarity">
    <text evidence="2">Belongs to the pyrimidine 5'-nucleotidase family.</text>
</comment>
<name>A0A7R9A7F8_9CRUS</name>
<evidence type="ECO:0000313" key="9">
    <source>
        <dbReference type="EMBL" id="CAD7246829.1"/>
    </source>
</evidence>
<protein>
    <recommendedName>
        <fullName evidence="3">5'-nucleotidase</fullName>
        <ecNumber evidence="3">3.1.3.5</ecNumber>
    </recommendedName>
</protein>
<dbReference type="EMBL" id="CAJPEV010001251">
    <property type="protein sequence ID" value="CAG0891638.1"/>
    <property type="molecule type" value="Genomic_DNA"/>
</dbReference>
<dbReference type="GO" id="GO:0005737">
    <property type="term" value="C:cytoplasm"/>
    <property type="evidence" value="ECO:0007669"/>
    <property type="project" value="InterPro"/>
</dbReference>
<dbReference type="OrthoDB" id="10014216at2759"/>
<keyword evidence="6" id="KW-0378">Hydrolase</keyword>
<keyword evidence="8" id="KW-0546">Nucleotide metabolism</keyword>
<comment type="catalytic activity">
    <reaction evidence="1">
        <text>a ribonucleoside 5'-phosphate + H2O = a ribonucleoside + phosphate</text>
        <dbReference type="Rhea" id="RHEA:12484"/>
        <dbReference type="ChEBI" id="CHEBI:15377"/>
        <dbReference type="ChEBI" id="CHEBI:18254"/>
        <dbReference type="ChEBI" id="CHEBI:43474"/>
        <dbReference type="ChEBI" id="CHEBI:58043"/>
        <dbReference type="EC" id="3.1.3.5"/>
    </reaction>
</comment>
<dbReference type="PANTHER" id="PTHR13045:SF0">
    <property type="entry name" value="7-METHYLGUANOSINE PHOSPHATE-SPECIFIC 5'-NUCLEOTIDASE"/>
    <property type="match status" value="1"/>
</dbReference>
<dbReference type="AlphaFoldDB" id="A0A7R9A7F8"/>
<dbReference type="InterPro" id="IPR006434">
    <property type="entry name" value="Pyrimidine_nucleotidase_eu"/>
</dbReference>
<dbReference type="InterPro" id="IPR023214">
    <property type="entry name" value="HAD_sf"/>
</dbReference>
<evidence type="ECO:0000256" key="1">
    <source>
        <dbReference type="ARBA" id="ARBA00000815"/>
    </source>
</evidence>
<accession>A0A7R9A7F8</accession>
<keyword evidence="5" id="KW-0547">Nucleotide-binding</keyword>
<evidence type="ECO:0000256" key="3">
    <source>
        <dbReference type="ARBA" id="ARBA00012643"/>
    </source>
</evidence>
<dbReference type="Proteomes" id="UP000677054">
    <property type="component" value="Unassembled WGS sequence"/>
</dbReference>
<keyword evidence="10" id="KW-1185">Reference proteome</keyword>
<dbReference type="Gene3D" id="1.10.150.340">
    <property type="entry name" value="Pyrimidine 5'-nucleotidase (UMPH-1), N-terminal domain"/>
    <property type="match status" value="1"/>
</dbReference>
<evidence type="ECO:0000256" key="5">
    <source>
        <dbReference type="ARBA" id="ARBA00022741"/>
    </source>
</evidence>
<dbReference type="SUPFAM" id="SSF56784">
    <property type="entry name" value="HAD-like"/>
    <property type="match status" value="1"/>
</dbReference>
<evidence type="ECO:0000256" key="2">
    <source>
        <dbReference type="ARBA" id="ARBA00008389"/>
    </source>
</evidence>
<dbReference type="FunFam" id="1.10.150.340:FF:000001">
    <property type="entry name" value="Cytosolic 5-nucleotidase 3-like"/>
    <property type="match status" value="1"/>
</dbReference>
<dbReference type="GO" id="GO:0000287">
    <property type="term" value="F:magnesium ion binding"/>
    <property type="evidence" value="ECO:0007669"/>
    <property type="project" value="InterPro"/>
</dbReference>
<reference evidence="9" key="1">
    <citation type="submission" date="2020-11" db="EMBL/GenBank/DDBJ databases">
        <authorList>
            <person name="Tran Van P."/>
        </authorList>
    </citation>
    <scope>NUCLEOTIDE SEQUENCE</scope>
</reference>
<evidence type="ECO:0000313" key="10">
    <source>
        <dbReference type="Proteomes" id="UP000677054"/>
    </source>
</evidence>
<dbReference type="GO" id="GO:0009117">
    <property type="term" value="P:nucleotide metabolic process"/>
    <property type="evidence" value="ECO:0007669"/>
    <property type="project" value="UniProtKB-KW"/>
</dbReference>
<sequence length="258" mass="29123">MEGSVEKYPNIEHVNSLQHPSVHIRYPEKLDKILEGLFHGGLQQLQVIADFDMTISRFHLNNERCLTCYGILSSSKHLPASYREAAEELKNKYYPIEICHEMSAEQKIPYMLEWYHKAHQLLAQSCITRQKLKEMVSNAKVALRDGATELFLILATHDVPLLIFSAGLGDLIEEGHMTGLKGDLIHMFNKNETAVQHEDYFKQLKGKNNVILLGDSLGDVHMATGVIDINVVLKIGFLNDNASTFFTVTYCSILSCTS</sequence>
<dbReference type="Gene3D" id="3.40.50.1000">
    <property type="entry name" value="HAD superfamily/HAD-like"/>
    <property type="match status" value="1"/>
</dbReference>
<evidence type="ECO:0000256" key="8">
    <source>
        <dbReference type="ARBA" id="ARBA00023080"/>
    </source>
</evidence>
<evidence type="ECO:0000256" key="6">
    <source>
        <dbReference type="ARBA" id="ARBA00022801"/>
    </source>
</evidence>
<dbReference type="InterPro" id="IPR036412">
    <property type="entry name" value="HAD-like_sf"/>
</dbReference>
<evidence type="ECO:0000256" key="7">
    <source>
        <dbReference type="ARBA" id="ARBA00022842"/>
    </source>
</evidence>
<dbReference type="EMBL" id="LR900768">
    <property type="protein sequence ID" value="CAD7246829.1"/>
    <property type="molecule type" value="Genomic_DNA"/>
</dbReference>
<dbReference type="GO" id="GO:0000166">
    <property type="term" value="F:nucleotide binding"/>
    <property type="evidence" value="ECO:0007669"/>
    <property type="project" value="UniProtKB-KW"/>
</dbReference>
<dbReference type="GO" id="GO:0008253">
    <property type="term" value="F:5'-nucleotidase activity"/>
    <property type="evidence" value="ECO:0007669"/>
    <property type="project" value="UniProtKB-EC"/>
</dbReference>
<dbReference type="EC" id="3.1.3.5" evidence="3"/>